<sequence length="56" mass="6656">MARELRDYSFKNPAYNQSNKKISHDLAHQREPYEHYDYPGRYKQAESGKAFSGFVE</sequence>
<accession>A0A9X9G0I6</accession>
<comment type="caution">
    <text evidence="2">The sequence shown here is derived from an EMBL/GenBank/DDBJ whole genome shotgun (WGS) entry which is preliminary data.</text>
</comment>
<protein>
    <submittedName>
        <fullName evidence="2">Uncharacterized protein</fullName>
    </submittedName>
</protein>
<dbReference type="Gene3D" id="4.10.220.110">
    <property type="match status" value="1"/>
</dbReference>
<reference evidence="2 3" key="1">
    <citation type="submission" date="2019-07" db="EMBL/GenBank/DDBJ databases">
        <title>Serratia strains were isolated from fresh produce.</title>
        <authorList>
            <person name="Cho G.-S."/>
            <person name="Stein M."/>
            <person name="Lee W."/>
            <person name="Suh S.H."/>
            <person name="Franz C.M.A.P."/>
        </authorList>
    </citation>
    <scope>NUCLEOTIDE SEQUENCE [LARGE SCALE GENOMIC DNA]</scope>
    <source>
        <strain evidence="2 3">S17</strain>
    </source>
</reference>
<dbReference type="Pfam" id="PF05954">
    <property type="entry name" value="Phage_GPD"/>
    <property type="match status" value="1"/>
</dbReference>
<dbReference type="EMBL" id="VOUP01000025">
    <property type="protein sequence ID" value="TXE24466.1"/>
    <property type="molecule type" value="Genomic_DNA"/>
</dbReference>
<gene>
    <name evidence="2" type="ORF">FOT63_23790</name>
</gene>
<organism evidence="2 3">
    <name type="scientific">Serratia ureilytica</name>
    <dbReference type="NCBI Taxonomy" id="300181"/>
    <lineage>
        <taxon>Bacteria</taxon>
        <taxon>Pseudomonadati</taxon>
        <taxon>Pseudomonadota</taxon>
        <taxon>Gammaproteobacteria</taxon>
        <taxon>Enterobacterales</taxon>
        <taxon>Yersiniaceae</taxon>
        <taxon>Serratia</taxon>
    </lineage>
</organism>
<dbReference type="Proteomes" id="UP000321307">
    <property type="component" value="Unassembled WGS sequence"/>
</dbReference>
<name>A0A9X9G0I6_9GAMM</name>
<dbReference type="AlphaFoldDB" id="A0A9X9G0I6"/>
<evidence type="ECO:0000313" key="2">
    <source>
        <dbReference type="EMBL" id="TXE24466.1"/>
    </source>
</evidence>
<evidence type="ECO:0000313" key="3">
    <source>
        <dbReference type="Proteomes" id="UP000321307"/>
    </source>
</evidence>
<dbReference type="SUPFAM" id="SSF69279">
    <property type="entry name" value="Phage tail proteins"/>
    <property type="match status" value="1"/>
</dbReference>
<proteinExistence type="predicted"/>
<feature type="region of interest" description="Disordered" evidence="1">
    <location>
        <begin position="1"/>
        <end position="26"/>
    </location>
</feature>
<evidence type="ECO:0000256" key="1">
    <source>
        <dbReference type="SAM" id="MobiDB-lite"/>
    </source>
</evidence>